<accession>A0A1H4GC03</accession>
<gene>
    <name evidence="1" type="ORF">SAMN05443550_109201</name>
</gene>
<proteinExistence type="predicted"/>
<dbReference type="Proteomes" id="UP000198850">
    <property type="component" value="Unassembled WGS sequence"/>
</dbReference>
<sequence length="367" mass="42138">MSRPCVTVLNAGPGMGFYVPGVIMARQLNEAGVPAKVHVFESFYKRDKKNIIPRMKSKFHKSFSFALMGQNIASDPGGALDEELVAALYKSWIQEKRQYFVVFSGFWIPVLNRFLEMTDSAYFRIDLCHLDADYSVSWKMHDCRFPSARTHWFHSWENRKVNYHMDVDASDPIPFHDRNNNLVIHGGGWGLGDFEAKGEELIHTHFSMSVIVYEDPDSEKVNPKADYYFLDPKWNIWELNENNEHTFPPLYYLNKAANNQKELLDNSHSSPLYKIVRNSKAIISKPGAGTLIDSLSSATPLITLEPYGNSENKNGMLWKAYGLGMSFEDWRETNFSTAVLEQIHRNLLNIRSETPNFITSYINHHGL</sequence>
<evidence type="ECO:0000313" key="2">
    <source>
        <dbReference type="Proteomes" id="UP000198850"/>
    </source>
</evidence>
<name>A0A1H4GC03_9SPHI</name>
<protein>
    <recommendedName>
        <fullName evidence="3">UDP-glucuronosyltransferase</fullName>
    </recommendedName>
</protein>
<reference evidence="1 2" key="1">
    <citation type="submission" date="2016-10" db="EMBL/GenBank/DDBJ databases">
        <authorList>
            <person name="de Groot N.N."/>
        </authorList>
    </citation>
    <scope>NUCLEOTIDE SEQUENCE [LARGE SCALE GENOMIC DNA]</scope>
    <source>
        <strain evidence="1 2">DSM 19033</strain>
    </source>
</reference>
<evidence type="ECO:0008006" key="3">
    <source>
        <dbReference type="Google" id="ProtNLM"/>
    </source>
</evidence>
<dbReference type="AlphaFoldDB" id="A0A1H4GC03"/>
<dbReference type="EMBL" id="FNRA01000009">
    <property type="protein sequence ID" value="SEB06997.1"/>
    <property type="molecule type" value="Genomic_DNA"/>
</dbReference>
<organism evidence="1 2">
    <name type="scientific">Pedobacter hartonius</name>
    <dbReference type="NCBI Taxonomy" id="425514"/>
    <lineage>
        <taxon>Bacteria</taxon>
        <taxon>Pseudomonadati</taxon>
        <taxon>Bacteroidota</taxon>
        <taxon>Sphingobacteriia</taxon>
        <taxon>Sphingobacteriales</taxon>
        <taxon>Sphingobacteriaceae</taxon>
        <taxon>Pedobacter</taxon>
    </lineage>
</organism>
<dbReference type="STRING" id="425514.SAMN05443550_109201"/>
<keyword evidence="2" id="KW-1185">Reference proteome</keyword>
<evidence type="ECO:0000313" key="1">
    <source>
        <dbReference type="EMBL" id="SEB06997.1"/>
    </source>
</evidence>